<dbReference type="Gene3D" id="1.25.40.180">
    <property type="match status" value="1"/>
</dbReference>
<evidence type="ECO:0000259" key="4">
    <source>
        <dbReference type="SMART" id="SM00543"/>
    </source>
</evidence>
<dbReference type="AlphaFoldDB" id="A0AAN8X3F4"/>
<gene>
    <name evidence="5" type="ORF">SK128_027890</name>
</gene>
<evidence type="ECO:0000256" key="1">
    <source>
        <dbReference type="ARBA" id="ARBA00005775"/>
    </source>
</evidence>
<dbReference type="Pfam" id="PF02854">
    <property type="entry name" value="MIF4G"/>
    <property type="match status" value="1"/>
</dbReference>
<evidence type="ECO:0000256" key="2">
    <source>
        <dbReference type="ARBA" id="ARBA00022540"/>
    </source>
</evidence>
<keyword evidence="6" id="KW-1185">Reference proteome</keyword>
<comment type="caution">
    <text evidence="5">The sequence shown here is derived from an EMBL/GenBank/DDBJ whole genome shotgun (WGS) entry which is preliminary data.</text>
</comment>
<evidence type="ECO:0000313" key="5">
    <source>
        <dbReference type="EMBL" id="KAK7072224.1"/>
    </source>
</evidence>
<dbReference type="Proteomes" id="UP001381693">
    <property type="component" value="Unassembled WGS sequence"/>
</dbReference>
<comment type="similarity">
    <text evidence="1">Belongs to the eukaryotic initiation factor 4G family.</text>
</comment>
<dbReference type="PANTHER" id="PTHR23253:SF9">
    <property type="entry name" value="EUKARYOTIC TRANSLATION INITIATION FACTOR 4 GAMMA 2"/>
    <property type="match status" value="1"/>
</dbReference>
<name>A0AAN8X3F4_HALRR</name>
<reference evidence="5 6" key="1">
    <citation type="submission" date="2023-11" db="EMBL/GenBank/DDBJ databases">
        <title>Halocaridina rubra genome assembly.</title>
        <authorList>
            <person name="Smith C."/>
        </authorList>
    </citation>
    <scope>NUCLEOTIDE SEQUENCE [LARGE SCALE GENOMIC DNA]</scope>
    <source>
        <strain evidence="5">EP-1</strain>
        <tissue evidence="5">Whole</tissue>
    </source>
</reference>
<accession>A0AAN8X3F4</accession>
<dbReference type="InterPro" id="IPR016024">
    <property type="entry name" value="ARM-type_fold"/>
</dbReference>
<evidence type="ECO:0000256" key="3">
    <source>
        <dbReference type="ARBA" id="ARBA00022917"/>
    </source>
</evidence>
<proteinExistence type="inferred from homology"/>
<sequence>MPEIPHIKMGDARNTPPVLHRCDNPWKPNAQHGHTEQIYRRMLGILNRVTLQSLSVLLEQTCELPLDDAAYLDQFLDLLLFKAQDEPIFVEVYARLCQSLCDRLGIQDELAKACETHFVESYRILMEYNKDFEGPVSTYTIYEEILVRQRFVGHLRFVSELLKVGVISSNQVSTMVETFLPHSDERSLECLCRLLSFVGLELIPTHGELLEQSCSHIEIHLDSGTLSFRLRFLIQDILALHANGWRPLVEHHRPPPVRDVRG</sequence>
<dbReference type="GO" id="GO:0016281">
    <property type="term" value="C:eukaryotic translation initiation factor 4F complex"/>
    <property type="evidence" value="ECO:0007669"/>
    <property type="project" value="TreeGrafter"/>
</dbReference>
<keyword evidence="2" id="KW-0396">Initiation factor</keyword>
<organism evidence="5 6">
    <name type="scientific">Halocaridina rubra</name>
    <name type="common">Hawaiian red shrimp</name>
    <dbReference type="NCBI Taxonomy" id="373956"/>
    <lineage>
        <taxon>Eukaryota</taxon>
        <taxon>Metazoa</taxon>
        <taxon>Ecdysozoa</taxon>
        <taxon>Arthropoda</taxon>
        <taxon>Crustacea</taxon>
        <taxon>Multicrustacea</taxon>
        <taxon>Malacostraca</taxon>
        <taxon>Eumalacostraca</taxon>
        <taxon>Eucarida</taxon>
        <taxon>Decapoda</taxon>
        <taxon>Pleocyemata</taxon>
        <taxon>Caridea</taxon>
        <taxon>Atyoidea</taxon>
        <taxon>Atyidae</taxon>
        <taxon>Halocaridina</taxon>
    </lineage>
</organism>
<dbReference type="SMART" id="SM00543">
    <property type="entry name" value="MIF4G"/>
    <property type="match status" value="1"/>
</dbReference>
<dbReference type="GO" id="GO:0003729">
    <property type="term" value="F:mRNA binding"/>
    <property type="evidence" value="ECO:0007669"/>
    <property type="project" value="TreeGrafter"/>
</dbReference>
<protein>
    <recommendedName>
        <fullName evidence="4">MIF4G domain-containing protein</fullName>
    </recommendedName>
</protein>
<keyword evidence="3" id="KW-0648">Protein biosynthesis</keyword>
<dbReference type="PANTHER" id="PTHR23253">
    <property type="entry name" value="EUKARYOTIC TRANSLATION INITIATION FACTOR 4 GAMMA"/>
    <property type="match status" value="1"/>
</dbReference>
<dbReference type="InterPro" id="IPR003890">
    <property type="entry name" value="MIF4G-like_typ-3"/>
</dbReference>
<feature type="domain" description="MIF4G" evidence="4">
    <location>
        <begin position="39"/>
        <end position="244"/>
    </location>
</feature>
<dbReference type="EMBL" id="JAXCGZ010013594">
    <property type="protein sequence ID" value="KAK7072224.1"/>
    <property type="molecule type" value="Genomic_DNA"/>
</dbReference>
<evidence type="ECO:0000313" key="6">
    <source>
        <dbReference type="Proteomes" id="UP001381693"/>
    </source>
</evidence>
<dbReference type="SUPFAM" id="SSF48371">
    <property type="entry name" value="ARM repeat"/>
    <property type="match status" value="1"/>
</dbReference>
<dbReference type="GO" id="GO:0003743">
    <property type="term" value="F:translation initiation factor activity"/>
    <property type="evidence" value="ECO:0007669"/>
    <property type="project" value="UniProtKB-KW"/>
</dbReference>